<keyword evidence="2" id="KW-0288">FMN</keyword>
<evidence type="ECO:0000313" key="4">
    <source>
        <dbReference type="EMBL" id="PRQ09541.1"/>
    </source>
</evidence>
<accession>A0A2S9YWR0</accession>
<dbReference type="EMBL" id="PVNL01000019">
    <property type="protein sequence ID" value="PRQ09541.1"/>
    <property type="molecule type" value="Genomic_DNA"/>
</dbReference>
<proteinExistence type="predicted"/>
<keyword evidence="1" id="KW-0285">Flavoprotein</keyword>
<sequence length="368" mass="38411">MESGKPANRGRARSPGDVLETPLTKRFGLHYPFVSAGMAFVALPELVSAVSNVGGLGVLGATPEPACALRARIHQIRALTPKPFGVDFVHDVGAMGPFVTAAHIGVCAAERVPLVVFHLNLPDIQFVIDLSDAGIEVWFQTGDASQAAQAIALGVTGIVAQGEEAGGHNNSVVRSEDAFRAIRAVAPTNVLVLWAGGIADGPTAAAALQAGADGVWVGTRMVATHEAYAHSTYKARILDVTSSSETTFTTMFGPEYPGGRQRVLCNDVVRQFAGREATIPDSGSPAAIGRTVLFPGVGDLAVAMPKFSALVPIPDTIGDFEQMNMPAGGMSAKRVDTVEPAAEVVVSMMERARAILEAELETDTNTEA</sequence>
<keyword evidence="4" id="KW-0503">Monooxygenase</keyword>
<evidence type="ECO:0000256" key="1">
    <source>
        <dbReference type="ARBA" id="ARBA00022630"/>
    </source>
</evidence>
<evidence type="ECO:0000256" key="2">
    <source>
        <dbReference type="ARBA" id="ARBA00022643"/>
    </source>
</evidence>
<dbReference type="SUPFAM" id="SSF51412">
    <property type="entry name" value="Inosine monophosphate dehydrogenase (IMPDH)"/>
    <property type="match status" value="1"/>
</dbReference>
<evidence type="ECO:0000256" key="3">
    <source>
        <dbReference type="ARBA" id="ARBA00023002"/>
    </source>
</evidence>
<dbReference type="Proteomes" id="UP000238823">
    <property type="component" value="Unassembled WGS sequence"/>
</dbReference>
<dbReference type="GO" id="GO:0018580">
    <property type="term" value="F:nitronate monooxygenase activity"/>
    <property type="evidence" value="ECO:0007669"/>
    <property type="project" value="UniProtKB-EC"/>
</dbReference>
<keyword evidence="3 4" id="KW-0560">Oxidoreductase</keyword>
<organism evidence="4 5">
    <name type="scientific">Enhygromyxa salina</name>
    <dbReference type="NCBI Taxonomy" id="215803"/>
    <lineage>
        <taxon>Bacteria</taxon>
        <taxon>Pseudomonadati</taxon>
        <taxon>Myxococcota</taxon>
        <taxon>Polyangia</taxon>
        <taxon>Nannocystales</taxon>
        <taxon>Nannocystaceae</taxon>
        <taxon>Enhygromyxa</taxon>
    </lineage>
</organism>
<dbReference type="InterPro" id="IPR004136">
    <property type="entry name" value="NMO"/>
</dbReference>
<name>A0A2S9YWR0_9BACT</name>
<reference evidence="4 5" key="1">
    <citation type="submission" date="2018-03" db="EMBL/GenBank/DDBJ databases">
        <title>Draft Genome Sequences of the Obligatory Marine Myxobacteria Enhygromyxa salina SWB007.</title>
        <authorList>
            <person name="Poehlein A."/>
            <person name="Moghaddam J.A."/>
            <person name="Harms H."/>
            <person name="Alanjari M."/>
            <person name="Koenig G.M."/>
            <person name="Daniel R."/>
            <person name="Schaeberle T.F."/>
        </authorList>
    </citation>
    <scope>NUCLEOTIDE SEQUENCE [LARGE SCALE GENOMIC DNA]</scope>
    <source>
        <strain evidence="4 5">SWB007</strain>
    </source>
</reference>
<dbReference type="AlphaFoldDB" id="A0A2S9YWR0"/>
<dbReference type="Gene3D" id="3.20.20.70">
    <property type="entry name" value="Aldolase class I"/>
    <property type="match status" value="1"/>
</dbReference>
<dbReference type="EC" id="1.13.12.16" evidence="4"/>
<dbReference type="PANTHER" id="PTHR32332:SF20">
    <property type="entry name" value="2-NITROPROPANE DIOXYGENASE-LIKE PROTEIN"/>
    <property type="match status" value="1"/>
</dbReference>
<gene>
    <name evidence="4" type="ORF">ENSA7_07830</name>
</gene>
<comment type="caution">
    <text evidence="4">The sequence shown here is derived from an EMBL/GenBank/DDBJ whole genome shotgun (WGS) entry which is preliminary data.</text>
</comment>
<dbReference type="CDD" id="cd04730">
    <property type="entry name" value="NPD_like"/>
    <property type="match status" value="1"/>
</dbReference>
<dbReference type="Pfam" id="PF03060">
    <property type="entry name" value="NMO"/>
    <property type="match status" value="1"/>
</dbReference>
<dbReference type="InterPro" id="IPR013785">
    <property type="entry name" value="Aldolase_TIM"/>
</dbReference>
<dbReference type="PANTHER" id="PTHR32332">
    <property type="entry name" value="2-NITROPROPANE DIOXYGENASE"/>
    <property type="match status" value="1"/>
</dbReference>
<protein>
    <submittedName>
        <fullName evidence="4">Nitronate monooxygenase</fullName>
        <ecNumber evidence="4">1.13.12.16</ecNumber>
    </submittedName>
</protein>
<evidence type="ECO:0000313" key="5">
    <source>
        <dbReference type="Proteomes" id="UP000238823"/>
    </source>
</evidence>